<dbReference type="PROSITE" id="PS51379">
    <property type="entry name" value="4FE4S_FER_2"/>
    <property type="match status" value="1"/>
</dbReference>
<dbReference type="PANTHER" id="PTHR31332">
    <property type="entry name" value="7-HYDROXYMETHYL CHLOROPHYLL A REDUCTASE, CHLOROPLASTIC"/>
    <property type="match status" value="1"/>
</dbReference>
<sequence length="406" mass="43007">MSTPSSDALAHVAAGDLCAGCGLCAAVAPDEIAMAPDTRGFLRPLQSAEISARAEAAIAACCPGLGQSAQRVAPGEEPLWGRFMEMKSGHATDPDLRHAGASGGALSALALHLLQSGRVDAIAQIEPDPEKPIGNRMRLSTTRDEVLGAAGSRYAPSAPLADLSALIADGRRFAVIGKPCDAVALRALVARDPKLARTFPVILSFFCAGVPSAEGARELLAEMGAPEDQLTGLRYRGNGWPGKTVATLHDGATRETSYHAAWGGVLSRHVQHRCKICADGTGVAADLVCADAWEADDEGYPLFEEAPGRSLIVARTRLGADILREAEAAEAVETAPFDVAELAAIQPGQRERRRALFARLAALKLMARPIPRYEGMNLRACALQNPVTRNLRNFAGTMRRVWRGRI</sequence>
<dbReference type="EMBL" id="CP019437">
    <property type="protein sequence ID" value="AQS49909.1"/>
    <property type="molecule type" value="Genomic_DNA"/>
</dbReference>
<protein>
    <recommendedName>
        <fullName evidence="1">4Fe-4S ferredoxin-type domain-containing protein</fullName>
    </recommendedName>
</protein>
<dbReference type="InterPro" id="IPR017896">
    <property type="entry name" value="4Fe4S_Fe-S-bd"/>
</dbReference>
<reference evidence="2 3" key="1">
    <citation type="submission" date="2017-01" db="EMBL/GenBank/DDBJ databases">
        <title>The complete genome sequence of a sulfur-oxidizing marine bacterium Thioclava sp. 25B10_4T.</title>
        <authorList>
            <person name="Liu Y."/>
            <person name="Lai Q."/>
            <person name="Shao Z."/>
        </authorList>
    </citation>
    <scope>NUCLEOTIDE SEQUENCE [LARGE SCALE GENOMIC DNA]</scope>
    <source>
        <strain evidence="2 3">25B10_4</strain>
    </source>
</reference>
<dbReference type="Pfam" id="PF04422">
    <property type="entry name" value="FrhB_FdhB_N"/>
    <property type="match status" value="1"/>
</dbReference>
<evidence type="ECO:0000313" key="2">
    <source>
        <dbReference type="EMBL" id="AQS49909.1"/>
    </source>
</evidence>
<dbReference type="PANTHER" id="PTHR31332:SF0">
    <property type="entry name" value="7-HYDROXYMETHYL CHLOROPHYLL A REDUCTASE, CHLOROPLASTIC"/>
    <property type="match status" value="1"/>
</dbReference>
<gene>
    <name evidence="2" type="ORF">BMG03_14215</name>
</gene>
<evidence type="ECO:0000313" key="3">
    <source>
        <dbReference type="Proteomes" id="UP000185622"/>
    </source>
</evidence>
<organism evidence="2 3">
    <name type="scientific">Thioclava nitratireducens</name>
    <dbReference type="NCBI Taxonomy" id="1915078"/>
    <lineage>
        <taxon>Bacteria</taxon>
        <taxon>Pseudomonadati</taxon>
        <taxon>Pseudomonadota</taxon>
        <taxon>Alphaproteobacteria</taxon>
        <taxon>Rhodobacterales</taxon>
        <taxon>Paracoccaceae</taxon>
        <taxon>Thioclava</taxon>
    </lineage>
</organism>
<keyword evidence="3" id="KW-1185">Reference proteome</keyword>
<feature type="domain" description="4Fe-4S ferredoxin-type" evidence="1">
    <location>
        <begin position="8"/>
        <end position="37"/>
    </location>
</feature>
<dbReference type="InterPro" id="IPR045220">
    <property type="entry name" value="FRHB/FDHB/HCAR-like"/>
</dbReference>
<accession>A0ABM6ILU0</accession>
<dbReference type="Pfam" id="PF04432">
    <property type="entry name" value="FrhB_FdhB_C"/>
    <property type="match status" value="1"/>
</dbReference>
<proteinExistence type="predicted"/>
<name>A0ABM6ILU0_9RHOB</name>
<dbReference type="InterPro" id="IPR007516">
    <property type="entry name" value="Co_F420_Hydgase/DH_bsu_N"/>
</dbReference>
<evidence type="ECO:0000259" key="1">
    <source>
        <dbReference type="PROSITE" id="PS51379"/>
    </source>
</evidence>
<dbReference type="Proteomes" id="UP000185622">
    <property type="component" value="Chromosome"/>
</dbReference>
<dbReference type="InterPro" id="IPR007525">
    <property type="entry name" value="FrhB_FdhB_C"/>
</dbReference>